<evidence type="ECO:0000313" key="7">
    <source>
        <dbReference type="Proteomes" id="UP001628193"/>
    </source>
</evidence>
<keyword evidence="3" id="KW-0238">DNA-binding</keyword>
<keyword evidence="7" id="KW-1185">Reference proteome</keyword>
<dbReference type="Proteomes" id="UP001628193">
    <property type="component" value="Unassembled WGS sequence"/>
</dbReference>
<feature type="domain" description="HTH lysR-type" evidence="5">
    <location>
        <begin position="1"/>
        <end position="59"/>
    </location>
</feature>
<protein>
    <submittedName>
        <fullName evidence="6">HTH-type transcriptional regulator DmlR</fullName>
    </submittedName>
</protein>
<dbReference type="Gene3D" id="3.40.190.290">
    <property type="match status" value="1"/>
</dbReference>
<dbReference type="InterPro" id="IPR036388">
    <property type="entry name" value="WH-like_DNA-bd_sf"/>
</dbReference>
<proteinExistence type="inferred from homology"/>
<sequence length="307" mass="33614">MDRLETMRIFVTVVNRQGFAVAARELGLAVATVSKAVAALETRLGVSLLNRTTRRISVTSDGERYHDWCTRILADCEEADTTVRHGASEPGGRIRVAAPVLFGQQHLIHQVCGFMARHPGIVVELDLNDRYVDMVAEGFDLAVRIGRLGNSSLRSRCLAAFELRVCASPDYLARRGLPVTPEELTNHDCLVYTLSSRDGVGVWRFEGGEAGKQHRIRVNGVLFANNGEVLRQAALAGLGILILPSFLVDGDLANGRLQQILIGHRLRGGGIHAVYPPGRLLPIRVRLFSDHLAEQWRHGVLPPGNSA</sequence>
<reference evidence="6 7" key="2">
    <citation type="submission" date="2024-09" db="EMBL/GenBank/DDBJ databases">
        <title>Draft genome sequence of Candidatus Magnetaquicoccaceae bacterium FCR-1.</title>
        <authorList>
            <person name="Shimoshige H."/>
            <person name="Shimamura S."/>
            <person name="Taoka A."/>
            <person name="Kobayashi H."/>
            <person name="Maekawa T."/>
        </authorList>
    </citation>
    <scope>NUCLEOTIDE SEQUENCE [LARGE SCALE GENOMIC DNA]</scope>
    <source>
        <strain evidence="6 7">FCR-1</strain>
    </source>
</reference>
<evidence type="ECO:0000256" key="3">
    <source>
        <dbReference type="ARBA" id="ARBA00023125"/>
    </source>
</evidence>
<dbReference type="EMBL" id="BAAFGK010000004">
    <property type="protein sequence ID" value="GAB0057971.1"/>
    <property type="molecule type" value="Genomic_DNA"/>
</dbReference>
<dbReference type="Gene3D" id="1.10.10.10">
    <property type="entry name" value="Winged helix-like DNA-binding domain superfamily/Winged helix DNA-binding domain"/>
    <property type="match status" value="1"/>
</dbReference>
<dbReference type="InterPro" id="IPR000847">
    <property type="entry name" value="LysR_HTH_N"/>
</dbReference>
<keyword evidence="2" id="KW-0805">Transcription regulation</keyword>
<dbReference type="CDD" id="cd08422">
    <property type="entry name" value="PBP2_CrgA_like"/>
    <property type="match status" value="1"/>
</dbReference>
<evidence type="ECO:0000256" key="1">
    <source>
        <dbReference type="ARBA" id="ARBA00009437"/>
    </source>
</evidence>
<reference evidence="6 7" key="1">
    <citation type="submission" date="2024-05" db="EMBL/GenBank/DDBJ databases">
        <authorList>
            <consortium name="Candidatus Magnetaquicoccaceae bacterium FCR-1 genome sequencing consortium"/>
            <person name="Shimoshige H."/>
            <person name="Shimamura S."/>
            <person name="Taoka A."/>
            <person name="Kobayashi H."/>
            <person name="Maekawa T."/>
        </authorList>
    </citation>
    <scope>NUCLEOTIDE SEQUENCE [LARGE SCALE GENOMIC DNA]</scope>
    <source>
        <strain evidence="6 7">FCR-1</strain>
    </source>
</reference>
<dbReference type="InterPro" id="IPR036390">
    <property type="entry name" value="WH_DNA-bd_sf"/>
</dbReference>
<evidence type="ECO:0000256" key="2">
    <source>
        <dbReference type="ARBA" id="ARBA00023015"/>
    </source>
</evidence>
<comment type="similarity">
    <text evidence="1">Belongs to the LysR transcriptional regulatory family.</text>
</comment>
<evidence type="ECO:0000313" key="6">
    <source>
        <dbReference type="EMBL" id="GAB0057971.1"/>
    </source>
</evidence>
<organism evidence="6 7">
    <name type="scientific">Candidatus Magnetaquiglobus chichijimensis</name>
    <dbReference type="NCBI Taxonomy" id="3141448"/>
    <lineage>
        <taxon>Bacteria</taxon>
        <taxon>Pseudomonadati</taxon>
        <taxon>Pseudomonadota</taxon>
        <taxon>Magnetococcia</taxon>
        <taxon>Magnetococcales</taxon>
        <taxon>Candidatus Magnetaquicoccaceae</taxon>
        <taxon>Candidatus Magnetaquiglobus</taxon>
    </lineage>
</organism>
<accession>A0ABQ0CAR3</accession>
<dbReference type="Pfam" id="PF03466">
    <property type="entry name" value="LysR_substrate"/>
    <property type="match status" value="1"/>
</dbReference>
<dbReference type="InterPro" id="IPR005119">
    <property type="entry name" value="LysR_subst-bd"/>
</dbReference>
<keyword evidence="4" id="KW-0804">Transcription</keyword>
<evidence type="ECO:0000256" key="4">
    <source>
        <dbReference type="ARBA" id="ARBA00023163"/>
    </source>
</evidence>
<dbReference type="SUPFAM" id="SSF46785">
    <property type="entry name" value="Winged helix' DNA-binding domain"/>
    <property type="match status" value="1"/>
</dbReference>
<dbReference type="SUPFAM" id="SSF53850">
    <property type="entry name" value="Periplasmic binding protein-like II"/>
    <property type="match status" value="1"/>
</dbReference>
<gene>
    <name evidence="6" type="primary">dmlR</name>
    <name evidence="6" type="ORF">SIID45300_02306</name>
</gene>
<name>A0ABQ0CAR3_9PROT</name>
<dbReference type="PANTHER" id="PTHR30537">
    <property type="entry name" value="HTH-TYPE TRANSCRIPTIONAL REGULATOR"/>
    <property type="match status" value="1"/>
</dbReference>
<dbReference type="PANTHER" id="PTHR30537:SF5">
    <property type="entry name" value="HTH-TYPE TRANSCRIPTIONAL ACTIVATOR TTDR-RELATED"/>
    <property type="match status" value="1"/>
</dbReference>
<comment type="caution">
    <text evidence="6">The sequence shown here is derived from an EMBL/GenBank/DDBJ whole genome shotgun (WGS) entry which is preliminary data.</text>
</comment>
<dbReference type="RefSeq" id="WP_420905653.1">
    <property type="nucleotide sequence ID" value="NZ_BAAFGK010000004.1"/>
</dbReference>
<dbReference type="PROSITE" id="PS50931">
    <property type="entry name" value="HTH_LYSR"/>
    <property type="match status" value="1"/>
</dbReference>
<evidence type="ECO:0000259" key="5">
    <source>
        <dbReference type="PROSITE" id="PS50931"/>
    </source>
</evidence>
<dbReference type="Pfam" id="PF00126">
    <property type="entry name" value="HTH_1"/>
    <property type="match status" value="1"/>
</dbReference>
<dbReference type="InterPro" id="IPR058163">
    <property type="entry name" value="LysR-type_TF_proteobact-type"/>
</dbReference>